<dbReference type="PANTHER" id="PTHR33156">
    <property type="entry name" value="OS02G0230000 PROTEIN"/>
    <property type="match status" value="1"/>
</dbReference>
<dbReference type="AlphaFoldDB" id="A0AAV1CMK4"/>
<dbReference type="Proteomes" id="UP001161247">
    <property type="component" value="Chromosome 2"/>
</dbReference>
<dbReference type="InterPro" id="IPR043459">
    <property type="entry name" value="NFD6/NOXY2-like"/>
</dbReference>
<dbReference type="EMBL" id="OX459119">
    <property type="protein sequence ID" value="CAI9095787.1"/>
    <property type="molecule type" value="Genomic_DNA"/>
</dbReference>
<accession>A0AAV1CMK4</accession>
<dbReference type="GO" id="GO:0005739">
    <property type="term" value="C:mitochondrion"/>
    <property type="evidence" value="ECO:0007669"/>
    <property type="project" value="TreeGrafter"/>
</dbReference>
<dbReference type="PANTHER" id="PTHR33156:SF9">
    <property type="entry name" value="PROTEIN NUCLEAR FUSION DEFECTIVE 6, CHLOROPLASTIC_MITOCHONDRIAL"/>
    <property type="match status" value="1"/>
</dbReference>
<evidence type="ECO:0000256" key="1">
    <source>
        <dbReference type="SAM" id="MobiDB-lite"/>
    </source>
</evidence>
<proteinExistence type="predicted"/>
<evidence type="ECO:0000313" key="2">
    <source>
        <dbReference type="EMBL" id="CAI9095787.1"/>
    </source>
</evidence>
<organism evidence="2 3">
    <name type="scientific">Oldenlandia corymbosa var. corymbosa</name>
    <dbReference type="NCBI Taxonomy" id="529605"/>
    <lineage>
        <taxon>Eukaryota</taxon>
        <taxon>Viridiplantae</taxon>
        <taxon>Streptophyta</taxon>
        <taxon>Embryophyta</taxon>
        <taxon>Tracheophyta</taxon>
        <taxon>Spermatophyta</taxon>
        <taxon>Magnoliopsida</taxon>
        <taxon>eudicotyledons</taxon>
        <taxon>Gunneridae</taxon>
        <taxon>Pentapetalae</taxon>
        <taxon>asterids</taxon>
        <taxon>lamiids</taxon>
        <taxon>Gentianales</taxon>
        <taxon>Rubiaceae</taxon>
        <taxon>Rubioideae</taxon>
        <taxon>Spermacoceae</taxon>
        <taxon>Hedyotis-Oldenlandia complex</taxon>
        <taxon>Oldenlandia</taxon>
    </lineage>
</organism>
<feature type="region of interest" description="Disordered" evidence="1">
    <location>
        <begin position="22"/>
        <end position="45"/>
    </location>
</feature>
<protein>
    <submittedName>
        <fullName evidence="2">OLC1v1031802C1</fullName>
    </submittedName>
</protein>
<evidence type="ECO:0000313" key="3">
    <source>
        <dbReference type="Proteomes" id="UP001161247"/>
    </source>
</evidence>
<gene>
    <name evidence="2" type="ORF">OLC1_LOCUS6680</name>
</gene>
<feature type="compositionally biased region" description="Low complexity" evidence="1">
    <location>
        <begin position="24"/>
        <end position="37"/>
    </location>
</feature>
<reference evidence="2" key="1">
    <citation type="submission" date="2023-03" db="EMBL/GenBank/DDBJ databases">
        <authorList>
            <person name="Julca I."/>
        </authorList>
    </citation>
    <scope>NUCLEOTIDE SEQUENCE</scope>
</reference>
<sequence length="104" mass="10949">MATKCSRIINRTSISSLKSAFKKAPSPACTPPTSSFSRIPASAPSTPRRFSLFSRIPSELGAVQSMLPLHSTVAAARLTSCLSTTSRSCRALSQGTLCCTSPDL</sequence>
<name>A0AAV1CMK4_OLDCO</name>
<keyword evidence="3" id="KW-1185">Reference proteome</keyword>